<comment type="caution">
    <text evidence="1">The sequence shown here is derived from an EMBL/GenBank/DDBJ whole genome shotgun (WGS) entry which is preliminary data.</text>
</comment>
<gene>
    <name evidence="1" type="ORF">R1sor_011996</name>
</gene>
<dbReference type="AlphaFoldDB" id="A0ABD3I2I8"/>
<dbReference type="Proteomes" id="UP001633002">
    <property type="component" value="Unassembled WGS sequence"/>
</dbReference>
<sequence>MWTSSRNSICALGLSFVDSMLEQLCNEHACLYTPTSSTSVVRFLRNLQYVVPSAQLVPKEGVSVHGLPSLGSVEKPKLI</sequence>
<name>A0ABD3I2I8_9MARC</name>
<dbReference type="EMBL" id="JBJQOH010000002">
    <property type="protein sequence ID" value="KAL3697920.1"/>
    <property type="molecule type" value="Genomic_DNA"/>
</dbReference>
<reference evidence="1 2" key="1">
    <citation type="submission" date="2024-09" db="EMBL/GenBank/DDBJ databases">
        <title>Chromosome-scale assembly of Riccia sorocarpa.</title>
        <authorList>
            <person name="Paukszto L."/>
        </authorList>
    </citation>
    <scope>NUCLEOTIDE SEQUENCE [LARGE SCALE GENOMIC DNA]</scope>
    <source>
        <strain evidence="1">LP-2024</strain>
        <tissue evidence="1">Aerial parts of the thallus</tissue>
    </source>
</reference>
<proteinExistence type="predicted"/>
<keyword evidence="2" id="KW-1185">Reference proteome</keyword>
<evidence type="ECO:0008006" key="3">
    <source>
        <dbReference type="Google" id="ProtNLM"/>
    </source>
</evidence>
<evidence type="ECO:0000313" key="2">
    <source>
        <dbReference type="Proteomes" id="UP001633002"/>
    </source>
</evidence>
<protein>
    <recommendedName>
        <fullName evidence="3">MutS-like protein</fullName>
    </recommendedName>
</protein>
<accession>A0ABD3I2I8</accession>
<organism evidence="1 2">
    <name type="scientific">Riccia sorocarpa</name>
    <dbReference type="NCBI Taxonomy" id="122646"/>
    <lineage>
        <taxon>Eukaryota</taxon>
        <taxon>Viridiplantae</taxon>
        <taxon>Streptophyta</taxon>
        <taxon>Embryophyta</taxon>
        <taxon>Marchantiophyta</taxon>
        <taxon>Marchantiopsida</taxon>
        <taxon>Marchantiidae</taxon>
        <taxon>Marchantiales</taxon>
        <taxon>Ricciaceae</taxon>
        <taxon>Riccia</taxon>
    </lineage>
</organism>
<evidence type="ECO:0000313" key="1">
    <source>
        <dbReference type="EMBL" id="KAL3697920.1"/>
    </source>
</evidence>